<dbReference type="Gene3D" id="1.10.3210.10">
    <property type="entry name" value="Hypothetical protein af1432"/>
    <property type="match status" value="1"/>
</dbReference>
<comment type="caution">
    <text evidence="4">The sequence shown here is derived from an EMBL/GenBank/DDBJ whole genome shotgun (WGS) entry which is preliminary data.</text>
</comment>
<dbReference type="InterPro" id="IPR027432">
    <property type="entry name" value="dGTP_triphosphohydrolase_C"/>
</dbReference>
<dbReference type="NCBIfam" id="NF002205">
    <property type="entry name" value="PRK01096.1"/>
    <property type="match status" value="1"/>
</dbReference>
<reference evidence="4" key="1">
    <citation type="submission" date="2021-02" db="EMBL/GenBank/DDBJ databases">
        <title>Sulfurospirillum tamanensis sp. nov.</title>
        <authorList>
            <person name="Frolova A."/>
            <person name="Merkel A."/>
            <person name="Slobodkin A."/>
        </authorList>
    </citation>
    <scope>NUCLEOTIDE SEQUENCE</scope>
    <source>
        <strain evidence="4">T05b</strain>
    </source>
</reference>
<evidence type="ECO:0000256" key="1">
    <source>
        <dbReference type="ARBA" id="ARBA00022801"/>
    </source>
</evidence>
<keyword evidence="5" id="KW-1185">Reference proteome</keyword>
<evidence type="ECO:0000256" key="2">
    <source>
        <dbReference type="SAM" id="MobiDB-lite"/>
    </source>
</evidence>
<keyword evidence="1" id="KW-0378">Hydrolase</keyword>
<dbReference type="Gene3D" id="1.10.3410.10">
    <property type="entry name" value="putative deoxyguanosinetriphosphate triphosphohydrolase like domain"/>
    <property type="match status" value="1"/>
</dbReference>
<dbReference type="PANTHER" id="PTHR11373">
    <property type="entry name" value="DEOXYNUCLEOSIDE TRIPHOSPHATE TRIPHOSPHOHYDROLASE"/>
    <property type="match status" value="1"/>
</dbReference>
<protein>
    <submittedName>
        <fullName evidence="4">Deoxyguanosinetriphosphate triphosphohydrolase</fullName>
    </submittedName>
</protein>
<dbReference type="InterPro" id="IPR023293">
    <property type="entry name" value="dGTP_triP_hydro_central_sf"/>
</dbReference>
<evidence type="ECO:0000259" key="3">
    <source>
        <dbReference type="PROSITE" id="PS51831"/>
    </source>
</evidence>
<gene>
    <name evidence="4" type="ORF">JWV37_06095</name>
</gene>
<sequence length="435" mass="48987">MKTTLSAKRYKSQGRYEAQEAQENRTPFLTDYDRIIFSNPFRRLSKKTQVHPLSKNDHVHNRLTHSLEVASVGRTLGLGVGRYLEAQEGFGHSPYEVAAIVQSACLAHDIGNPPFGHAGEEIIKEWFATHQNTPLMEEINPEQRADFLCFDGNAQSLRIVTQLENHAYAGGMRLTLSTQAAMIKYPWEACDARSKGKKFSYFQSEKSIARTIFEEFDLVQEGVFVRHPFSYLMEAADDICYALLDIKDAVELNMLEVANLEHIFLPLCGKKAYEETLGSSAMSDFQKVSRLCAFAIGRLSEHAIETFVDHKLFVPRTDVKDLISLFSHKALQEGLAAAKELGHNHIFNEPRKIELELGAYRTIGILLEDLINAAYALHVNQKTFKTERALTLMGNDAPRTSQSLYEKYQAVLDYIVGMTDNYATRLAGQLAGLGR</sequence>
<dbReference type="PANTHER" id="PTHR11373:SF32">
    <property type="entry name" value="DEOXYGUANOSINETRIPHOSPHATE TRIPHOSPHOHYDROLASE"/>
    <property type="match status" value="1"/>
</dbReference>
<dbReference type="InterPro" id="IPR006261">
    <property type="entry name" value="dGTPase"/>
</dbReference>
<reference evidence="4" key="2">
    <citation type="submission" date="2021-02" db="EMBL/GenBank/DDBJ databases">
        <authorList>
            <person name="Merkel A.Y."/>
        </authorList>
    </citation>
    <scope>NUCLEOTIDE SEQUENCE</scope>
    <source>
        <strain evidence="4">T05b</strain>
    </source>
</reference>
<accession>A0ABS2WSJ4</accession>
<dbReference type="EMBL" id="JAFHKK010000010">
    <property type="protein sequence ID" value="MBN2964343.1"/>
    <property type="molecule type" value="Genomic_DNA"/>
</dbReference>
<proteinExistence type="predicted"/>
<dbReference type="NCBIfam" id="TIGR01353">
    <property type="entry name" value="dGTP_triPase"/>
    <property type="match status" value="1"/>
</dbReference>
<evidence type="ECO:0000313" key="4">
    <source>
        <dbReference type="EMBL" id="MBN2964343.1"/>
    </source>
</evidence>
<dbReference type="InterPro" id="IPR050135">
    <property type="entry name" value="dGTPase-like"/>
</dbReference>
<feature type="domain" description="HD" evidence="3">
    <location>
        <begin position="62"/>
        <end position="242"/>
    </location>
</feature>
<dbReference type="Gene3D" id="1.10.3550.10">
    <property type="entry name" value="eoxyguanosinetriphosphate triphosphohydrolase domain-like"/>
    <property type="match status" value="1"/>
</dbReference>
<name>A0ABS2WSJ4_9BACT</name>
<dbReference type="Pfam" id="PF01966">
    <property type="entry name" value="HD"/>
    <property type="match status" value="1"/>
</dbReference>
<dbReference type="RefSeq" id="WP_205458890.1">
    <property type="nucleotide sequence ID" value="NZ_JAFHKK010000010.1"/>
</dbReference>
<dbReference type="CDD" id="cd00077">
    <property type="entry name" value="HDc"/>
    <property type="match status" value="1"/>
</dbReference>
<dbReference type="SMART" id="SM00471">
    <property type="entry name" value="HDc"/>
    <property type="match status" value="1"/>
</dbReference>
<dbReference type="SUPFAM" id="SSF109604">
    <property type="entry name" value="HD-domain/PDEase-like"/>
    <property type="match status" value="1"/>
</dbReference>
<organism evidence="4 5">
    <name type="scientific">Sulfurospirillum tamanense</name>
    <dbReference type="NCBI Taxonomy" id="2813362"/>
    <lineage>
        <taxon>Bacteria</taxon>
        <taxon>Pseudomonadati</taxon>
        <taxon>Campylobacterota</taxon>
        <taxon>Epsilonproteobacteria</taxon>
        <taxon>Campylobacterales</taxon>
        <taxon>Sulfurospirillaceae</taxon>
        <taxon>Sulfurospirillum</taxon>
    </lineage>
</organism>
<dbReference type="InterPro" id="IPR006674">
    <property type="entry name" value="HD_domain"/>
</dbReference>
<dbReference type="PROSITE" id="PS51831">
    <property type="entry name" value="HD"/>
    <property type="match status" value="1"/>
</dbReference>
<feature type="region of interest" description="Disordered" evidence="2">
    <location>
        <begin position="1"/>
        <end position="22"/>
    </location>
</feature>
<evidence type="ECO:0000313" key="5">
    <source>
        <dbReference type="Proteomes" id="UP000703590"/>
    </source>
</evidence>
<dbReference type="InterPro" id="IPR003607">
    <property type="entry name" value="HD/PDEase_dom"/>
</dbReference>
<dbReference type="Proteomes" id="UP000703590">
    <property type="component" value="Unassembled WGS sequence"/>
</dbReference>